<feature type="domain" description="Sushi" evidence="8">
    <location>
        <begin position="553"/>
        <end position="614"/>
    </location>
</feature>
<dbReference type="InterPro" id="IPR035976">
    <property type="entry name" value="Sushi/SCR/CCP_sf"/>
</dbReference>
<dbReference type="CDD" id="cd00041">
    <property type="entry name" value="CUB"/>
    <property type="match status" value="3"/>
</dbReference>
<dbReference type="Gene3D" id="2.60.120.290">
    <property type="entry name" value="Spermadhesin, CUB domain"/>
    <property type="match status" value="5"/>
</dbReference>
<feature type="domain" description="CUB" evidence="7">
    <location>
        <begin position="443"/>
        <end position="554"/>
    </location>
</feature>
<gene>
    <name evidence="9" type="ORF">MONAX_5E039879</name>
</gene>
<dbReference type="SUPFAM" id="SSF57535">
    <property type="entry name" value="Complement control module/SCR domain"/>
    <property type="match status" value="4"/>
</dbReference>
<keyword evidence="10" id="KW-1185">Reference proteome</keyword>
<dbReference type="InterPro" id="IPR051277">
    <property type="entry name" value="SEZ6_CSMD_C4BPB_Regulators"/>
</dbReference>
<evidence type="ECO:0000259" key="8">
    <source>
        <dbReference type="PROSITE" id="PS50923"/>
    </source>
</evidence>
<name>A0A5E4B001_MARMO</name>
<feature type="domain" description="Sushi" evidence="8">
    <location>
        <begin position="727"/>
        <end position="788"/>
    </location>
</feature>
<comment type="caution">
    <text evidence="5">Lacks conserved residue(s) required for the propagation of feature annotation.</text>
</comment>
<evidence type="ECO:0000313" key="9">
    <source>
        <dbReference type="EMBL" id="VTJ62984.1"/>
    </source>
</evidence>
<reference evidence="9" key="1">
    <citation type="submission" date="2019-04" db="EMBL/GenBank/DDBJ databases">
        <authorList>
            <person name="Alioto T."/>
            <person name="Alioto T."/>
        </authorList>
    </citation>
    <scope>NUCLEOTIDE SEQUENCE [LARGE SCALE GENOMIC DNA]</scope>
</reference>
<dbReference type="SUPFAM" id="SSF49854">
    <property type="entry name" value="Spermadhesin, CUB domain"/>
    <property type="match status" value="5"/>
</dbReference>
<evidence type="ECO:0000259" key="7">
    <source>
        <dbReference type="PROSITE" id="PS01180"/>
    </source>
</evidence>
<protein>
    <recommendedName>
        <fullName evidence="11">CUB and sushi domain-containing protein 1</fullName>
    </recommendedName>
</protein>
<keyword evidence="4" id="KW-1015">Disulfide bond</keyword>
<dbReference type="Proteomes" id="UP000335636">
    <property type="component" value="Unassembled WGS sequence"/>
</dbReference>
<feature type="compositionally biased region" description="Pro residues" evidence="6">
    <location>
        <begin position="857"/>
        <end position="866"/>
    </location>
</feature>
<organism evidence="9 10">
    <name type="scientific">Marmota monax</name>
    <name type="common">Woodchuck</name>
    <dbReference type="NCBI Taxonomy" id="9995"/>
    <lineage>
        <taxon>Eukaryota</taxon>
        <taxon>Metazoa</taxon>
        <taxon>Chordata</taxon>
        <taxon>Craniata</taxon>
        <taxon>Vertebrata</taxon>
        <taxon>Euteleostomi</taxon>
        <taxon>Mammalia</taxon>
        <taxon>Eutheria</taxon>
        <taxon>Euarchontoglires</taxon>
        <taxon>Glires</taxon>
        <taxon>Rodentia</taxon>
        <taxon>Sciuromorpha</taxon>
        <taxon>Sciuridae</taxon>
        <taxon>Xerinae</taxon>
        <taxon>Marmotini</taxon>
        <taxon>Marmota</taxon>
    </lineage>
</organism>
<accession>A0A5E4B001</accession>
<evidence type="ECO:0000256" key="1">
    <source>
        <dbReference type="ARBA" id="ARBA00022659"/>
    </source>
</evidence>
<dbReference type="SMART" id="SM00032">
    <property type="entry name" value="CCP"/>
    <property type="match status" value="4"/>
</dbReference>
<evidence type="ECO:0000256" key="2">
    <source>
        <dbReference type="ARBA" id="ARBA00022729"/>
    </source>
</evidence>
<feature type="region of interest" description="Disordered" evidence="6">
    <location>
        <begin position="988"/>
        <end position="1025"/>
    </location>
</feature>
<evidence type="ECO:0000256" key="3">
    <source>
        <dbReference type="ARBA" id="ARBA00022737"/>
    </source>
</evidence>
<dbReference type="FunFam" id="2.60.120.290:FF:000001">
    <property type="entry name" value="CUB and sushi domain-containing protein 3 isoform X1"/>
    <property type="match status" value="3"/>
</dbReference>
<evidence type="ECO:0000256" key="6">
    <source>
        <dbReference type="SAM" id="MobiDB-lite"/>
    </source>
</evidence>
<evidence type="ECO:0008006" key="11">
    <source>
        <dbReference type="Google" id="ProtNLM"/>
    </source>
</evidence>
<feature type="domain" description="CUB" evidence="7">
    <location>
        <begin position="201"/>
        <end position="309"/>
    </location>
</feature>
<dbReference type="FunFam" id="2.10.70.10:FF:000002">
    <property type="entry name" value="CUB and Sushi multiple domains 3"/>
    <property type="match status" value="2"/>
</dbReference>
<keyword evidence="2" id="KW-0732">Signal</keyword>
<feature type="domain" description="CUB" evidence="7">
    <location>
        <begin position="616"/>
        <end position="727"/>
    </location>
</feature>
<dbReference type="PANTHER" id="PTHR45656:SF4">
    <property type="entry name" value="PROTEIN CBR-CLEC-78"/>
    <property type="match status" value="1"/>
</dbReference>
<dbReference type="PROSITE" id="PS01180">
    <property type="entry name" value="CUB"/>
    <property type="match status" value="4"/>
</dbReference>
<evidence type="ECO:0000313" key="10">
    <source>
        <dbReference type="Proteomes" id="UP000335636"/>
    </source>
</evidence>
<feature type="compositionally biased region" description="Polar residues" evidence="6">
    <location>
        <begin position="951"/>
        <end position="971"/>
    </location>
</feature>
<dbReference type="PANTHER" id="PTHR45656">
    <property type="entry name" value="PROTEIN CBR-CLEC-78"/>
    <property type="match status" value="1"/>
</dbReference>
<proteinExistence type="predicted"/>
<dbReference type="Gene3D" id="2.10.70.10">
    <property type="entry name" value="Complement Module, domain 1"/>
    <property type="match status" value="4"/>
</dbReference>
<dbReference type="Pfam" id="PF00431">
    <property type="entry name" value="CUB"/>
    <property type="match status" value="4"/>
</dbReference>
<keyword evidence="3" id="KW-0677">Repeat</keyword>
<feature type="domain" description="Sushi" evidence="8">
    <location>
        <begin position="382"/>
        <end position="441"/>
    </location>
</feature>
<feature type="region of interest" description="Disordered" evidence="6">
    <location>
        <begin position="779"/>
        <end position="882"/>
    </location>
</feature>
<dbReference type="EMBL" id="CABDUW010000215">
    <property type="protein sequence ID" value="VTJ62984.1"/>
    <property type="molecule type" value="Genomic_DNA"/>
</dbReference>
<dbReference type="CDD" id="cd00033">
    <property type="entry name" value="CCP"/>
    <property type="match status" value="4"/>
</dbReference>
<dbReference type="PROSITE" id="PS50923">
    <property type="entry name" value="SUSHI"/>
    <property type="match status" value="4"/>
</dbReference>
<comment type="caution">
    <text evidence="9">The sequence shown here is derived from an EMBL/GenBank/DDBJ whole genome shotgun (WGS) entry which is preliminary data.</text>
</comment>
<dbReference type="AlphaFoldDB" id="A0A5E4B001"/>
<dbReference type="SMART" id="SM00042">
    <property type="entry name" value="CUB"/>
    <property type="match status" value="3"/>
</dbReference>
<sequence>MVSVQETLKHTFSGEVIKPAYPSPSAMHPINHRHGLNLPSRIRASSAPWPRHLYSSQHSAMQAGPFKQRKHFPFTPVYLKSFADLGGKRVQCEPHGARARGTTVPALLNSTSNQLYLRFQSDISVAAAGFHLEYKTVGLAACQEPALPSNGIRIGDRYLVNDVLSFQCEPGYTLQGRSHISCMPGTVRRWNYPSPLCIATCGGTLTSLGGVILSPGFPGSYPNNLDCTWKISLPIGYGAHIQFLNFSTEANHDYLEIQNGPYHTSPMIGQFSGTDLPLALLSTTHETLIRFYSDHSQNRQGFKLTYQGAHIQFLNFSTEANHDYLEIQNGPYHTSPMIGQFSGTDLPLALLSTTHETLIRFYSDHSQNRQGFKLTYQAYELQNCPDPPPFQNGYMTNSDYSVGQSISFECYPGYVLLGHPVLTCQHGINRNWNHPFPRCDAPCGYNVTSENGTIYSPGFPDEYPILKDCVWLIAVPPGHGVYINFTLLQTEAVNDYIAVWDGPDQNAPQLGVFSGNTALETAHSSTSQVLLKFHSDFSNGGFFVLNFHAFQLKKCPPPPAVPQADMLTEDEDFEIGGFVRYQCHPGYTLSGSDTLTCKLGSQLQFQGSLPTCEAQCPANEVRTESSGVILSPGYPGNYFNSQTCSWSIKVEPNFNITIFVDTFQSEKQFDALEVFDGPSGQSPLLVVLSGNHTEPTNFTSRSNQLYLRWSTDHATSKKGFRIRYTAVSCGLPESPGNGSFTGSEFTLDSKVVYECNEGFQLAAGQPATAVCQEDGMWSNRGRPPACQRECPSVQGVAGRRRVDSLQTGPGAELCPGQPPLSPQALPAPGRGRPTSPDPGSPQGGEGTSRGRRGPGPSASPAPPRGPRNPRRLTTHPATPRPVEALIVKEALRGLRGILQGSGSGSRAVSPKCSWETGDFPQVLTPSPKVRTLSHVLESGVLKARPGAAHVSWSTGEESSRNQEGSPAQHSGQLPPLLWEAQRAHLGVSPDPHVGTGGLTEEAAPPPLGLNRSPLLYQGPPTRWHPQLQRALGCRGSTSA</sequence>
<feature type="domain" description="Sushi" evidence="8">
    <location>
        <begin position="140"/>
        <end position="199"/>
    </location>
</feature>
<evidence type="ECO:0000256" key="5">
    <source>
        <dbReference type="PROSITE-ProRule" id="PRU00302"/>
    </source>
</evidence>
<dbReference type="InterPro" id="IPR000436">
    <property type="entry name" value="Sushi_SCR_CCP_dom"/>
</dbReference>
<keyword evidence="1 5" id="KW-0768">Sushi</keyword>
<feature type="domain" description="CUB" evidence="7">
    <location>
        <begin position="311"/>
        <end position="379"/>
    </location>
</feature>
<evidence type="ECO:0000256" key="4">
    <source>
        <dbReference type="ARBA" id="ARBA00023157"/>
    </source>
</evidence>
<dbReference type="InterPro" id="IPR035914">
    <property type="entry name" value="Sperma_CUB_dom_sf"/>
</dbReference>
<dbReference type="InterPro" id="IPR000859">
    <property type="entry name" value="CUB_dom"/>
</dbReference>
<feature type="region of interest" description="Disordered" evidence="6">
    <location>
        <begin position="948"/>
        <end position="972"/>
    </location>
</feature>
<dbReference type="Pfam" id="PF00084">
    <property type="entry name" value="Sushi"/>
    <property type="match status" value="4"/>
</dbReference>